<dbReference type="Pfam" id="PF12265">
    <property type="entry name" value="CAF1C_H4-bd"/>
    <property type="match status" value="1"/>
</dbReference>
<organism evidence="4 5">
    <name type="scientific">Gordonia terrae</name>
    <dbReference type="NCBI Taxonomy" id="2055"/>
    <lineage>
        <taxon>Bacteria</taxon>
        <taxon>Bacillati</taxon>
        <taxon>Actinomycetota</taxon>
        <taxon>Actinomycetes</taxon>
        <taxon>Mycobacteriales</taxon>
        <taxon>Gordoniaceae</taxon>
        <taxon>Gordonia</taxon>
    </lineage>
</organism>
<dbReference type="AlphaFoldDB" id="A0AAD0NXG5"/>
<reference evidence="4 5" key="1">
    <citation type="submission" date="2018-05" db="EMBL/GenBank/DDBJ databases">
        <title>Complete genome sequence of Gordonia terrae NRRL B-16283.</title>
        <authorList>
            <person name="Garlena R.A."/>
            <person name="Russell D.A."/>
            <person name="Hatfull G.F."/>
        </authorList>
    </citation>
    <scope>NUCLEOTIDE SEQUENCE [LARGE SCALE GENOMIC DNA]</scope>
    <source>
        <strain evidence="4 5">NRRL B-16283</strain>
    </source>
</reference>
<keyword evidence="2" id="KW-0677">Repeat</keyword>
<protein>
    <recommendedName>
        <fullName evidence="3">Histone-binding protein RBBP4-like N-terminal domain-containing protein</fullName>
    </recommendedName>
</protein>
<dbReference type="EMBL" id="CP029604">
    <property type="protein sequence ID" value="AWO83215.1"/>
    <property type="molecule type" value="Genomic_DNA"/>
</dbReference>
<dbReference type="Proteomes" id="UP000247118">
    <property type="component" value="Chromosome"/>
</dbReference>
<proteinExistence type="predicted"/>
<accession>A0AAD0NXG5</accession>
<feature type="domain" description="Histone-binding protein RBBP4-like N-terminal" evidence="3">
    <location>
        <begin position="3"/>
        <end position="33"/>
    </location>
</feature>
<name>A0AAD0NXG5_9ACTN</name>
<gene>
    <name evidence="4" type="ORF">DLJ61_06400</name>
</gene>
<dbReference type="InterPro" id="IPR022052">
    <property type="entry name" value="Histone-bd_RBBP4-like_N"/>
</dbReference>
<evidence type="ECO:0000256" key="1">
    <source>
        <dbReference type="ARBA" id="ARBA00022574"/>
    </source>
</evidence>
<evidence type="ECO:0000256" key="2">
    <source>
        <dbReference type="ARBA" id="ARBA00022737"/>
    </source>
</evidence>
<evidence type="ECO:0000313" key="4">
    <source>
        <dbReference type="EMBL" id="AWO83215.1"/>
    </source>
</evidence>
<evidence type="ECO:0000259" key="3">
    <source>
        <dbReference type="Pfam" id="PF12265"/>
    </source>
</evidence>
<sequence>MKTYHLLHSTTCEWLSTTCEWLPDRPASDPSTHR</sequence>
<evidence type="ECO:0000313" key="5">
    <source>
        <dbReference type="Proteomes" id="UP000247118"/>
    </source>
</evidence>
<keyword evidence="1" id="KW-0853">WD repeat</keyword>